<reference evidence="1" key="2">
    <citation type="journal article" date="2015" name="Data Brief">
        <title>Shoot transcriptome of the giant reed, Arundo donax.</title>
        <authorList>
            <person name="Barrero R.A."/>
            <person name="Guerrero F.D."/>
            <person name="Moolhuijzen P."/>
            <person name="Goolsby J.A."/>
            <person name="Tidwell J."/>
            <person name="Bellgard S.E."/>
            <person name="Bellgard M.I."/>
        </authorList>
    </citation>
    <scope>NUCLEOTIDE SEQUENCE</scope>
    <source>
        <tissue evidence="1">Shoot tissue taken approximately 20 cm above the soil surface</tissue>
    </source>
</reference>
<accession>A0A0A9FIS6</accession>
<dbReference type="EMBL" id="GBRH01185644">
    <property type="protein sequence ID" value="JAE12252.1"/>
    <property type="molecule type" value="Transcribed_RNA"/>
</dbReference>
<name>A0A0A9FIS6_ARUDO</name>
<protein>
    <submittedName>
        <fullName evidence="1">Uncharacterized protein</fullName>
    </submittedName>
</protein>
<proteinExistence type="predicted"/>
<reference evidence="1" key="1">
    <citation type="submission" date="2014-09" db="EMBL/GenBank/DDBJ databases">
        <authorList>
            <person name="Magalhaes I.L.F."/>
            <person name="Oliveira U."/>
            <person name="Santos F.R."/>
            <person name="Vidigal T.H.D.A."/>
            <person name="Brescovit A.D."/>
            <person name="Santos A.J."/>
        </authorList>
    </citation>
    <scope>NUCLEOTIDE SEQUENCE</scope>
    <source>
        <tissue evidence="1">Shoot tissue taken approximately 20 cm above the soil surface</tissue>
    </source>
</reference>
<sequence length="28" mass="3193">MYSSDTTINKELRRQIAVKMSALINVLP</sequence>
<evidence type="ECO:0000313" key="1">
    <source>
        <dbReference type="EMBL" id="JAE12252.1"/>
    </source>
</evidence>
<organism evidence="1">
    <name type="scientific">Arundo donax</name>
    <name type="common">Giant reed</name>
    <name type="synonym">Donax arundinaceus</name>
    <dbReference type="NCBI Taxonomy" id="35708"/>
    <lineage>
        <taxon>Eukaryota</taxon>
        <taxon>Viridiplantae</taxon>
        <taxon>Streptophyta</taxon>
        <taxon>Embryophyta</taxon>
        <taxon>Tracheophyta</taxon>
        <taxon>Spermatophyta</taxon>
        <taxon>Magnoliopsida</taxon>
        <taxon>Liliopsida</taxon>
        <taxon>Poales</taxon>
        <taxon>Poaceae</taxon>
        <taxon>PACMAD clade</taxon>
        <taxon>Arundinoideae</taxon>
        <taxon>Arundineae</taxon>
        <taxon>Arundo</taxon>
    </lineage>
</organism>
<dbReference type="AlphaFoldDB" id="A0A0A9FIS6"/>